<keyword evidence="2" id="KW-1185">Reference proteome</keyword>
<dbReference type="AlphaFoldDB" id="A0A3M2SM79"/>
<reference evidence="1 2" key="1">
    <citation type="submission" date="2017-06" db="EMBL/GenBank/DDBJ databases">
        <title>Comparative genomic analysis of Ambrosia Fusariam Clade fungi.</title>
        <authorList>
            <person name="Stajich J.E."/>
            <person name="Carrillo J."/>
            <person name="Kijimoto T."/>
            <person name="Eskalen A."/>
            <person name="O'Donnell K."/>
            <person name="Kasson M."/>
        </authorList>
    </citation>
    <scope>NUCLEOTIDE SEQUENCE [LARGE SCALE GENOMIC DNA]</scope>
    <source>
        <strain evidence="1">UCR3666</strain>
    </source>
</reference>
<dbReference type="PANTHER" id="PTHR35391">
    <property type="entry name" value="C2H2-TYPE DOMAIN-CONTAINING PROTEIN-RELATED"/>
    <property type="match status" value="1"/>
</dbReference>
<organism evidence="1 2">
    <name type="scientific">Fusarium kuroshium</name>
    <dbReference type="NCBI Taxonomy" id="2010991"/>
    <lineage>
        <taxon>Eukaryota</taxon>
        <taxon>Fungi</taxon>
        <taxon>Dikarya</taxon>
        <taxon>Ascomycota</taxon>
        <taxon>Pezizomycotina</taxon>
        <taxon>Sordariomycetes</taxon>
        <taxon>Hypocreomycetidae</taxon>
        <taxon>Hypocreales</taxon>
        <taxon>Nectriaceae</taxon>
        <taxon>Fusarium</taxon>
        <taxon>Fusarium solani species complex</taxon>
    </lineage>
</organism>
<evidence type="ECO:0000313" key="2">
    <source>
        <dbReference type="Proteomes" id="UP000277212"/>
    </source>
</evidence>
<dbReference type="STRING" id="2010991.A0A3M2SM79"/>
<proteinExistence type="predicted"/>
<dbReference type="PANTHER" id="PTHR35391:SF7">
    <property type="entry name" value="C2H2-TYPE DOMAIN-CONTAINING PROTEIN"/>
    <property type="match status" value="1"/>
</dbReference>
<sequence length="724" mass="82330">MSPILPDQSSSEPIYHASRACLALFDEYMTDMSLSEQSLALVGELRGEFKTWAAYIGAFAVPRASLDARLVSHSDIRDMVLDLLMVLEQNLKWARKTQLEGGEQVEEEADVSLGLPVARSTIERLFILAISIRRSARQTASVRHKPHGSGNADSSCLLLLQTRYPNARKSLLDQLVQSVHDRGASLQYIRSHNRKLAHEREPSTHSYEEDLMEEDVGPLSDDLVPTKHIERGTNTELQTDPSSFSPSTVIRQHNRTMPNVKPSRSLVSTGSTVKDMVGDELPYPPMPKPESLTGRVICTICSEPMDVFLLTEERWKAHVDADLHPYVCISEQCKEPLKFFQQKQDWVEHMQTRHTLEWAQKIHTEVWQCDIGHSEAKYFDQKDHYLGHLKKEHDGQFTSSQIQGRARRNKKTATREPFVCPLCDCIPDGIEHIVHEKPYSKLTTHIRRHLKYISFFSLSYLDVDFGDSGSITGSSSDDNEKRASRSSHSLIRLKDVSLSDIPETEIIGRSRMVQGEVFLDVPLDVDHSDWSFIPRATLETNWDMLQKEFGSKNPVPEPPFPSEPPLEALKRTLELQNKQPSKPSVQVPTNDMMPRGVSSFHKPTTSTFVAIAIDFGTVYSSVSYALSTAADLMYNITEYPGFQYGRGDATQVPTILDPKTRSWGYQVKPHMEMPIKWLKLLLLKEDEIPYDEIRNWRTRESRRLQECGNDTVLPRNTGQHPELD</sequence>
<accession>A0A3M2SM79</accession>
<evidence type="ECO:0008006" key="3">
    <source>
        <dbReference type="Google" id="ProtNLM"/>
    </source>
</evidence>
<dbReference type="OrthoDB" id="163438at2759"/>
<name>A0A3M2SM79_9HYPO</name>
<dbReference type="Proteomes" id="UP000277212">
    <property type="component" value="Unassembled WGS sequence"/>
</dbReference>
<evidence type="ECO:0000313" key="1">
    <source>
        <dbReference type="EMBL" id="RMJ18660.1"/>
    </source>
</evidence>
<gene>
    <name evidence="1" type="ORF">CDV36_001592</name>
</gene>
<comment type="caution">
    <text evidence="1">The sequence shown here is derived from an EMBL/GenBank/DDBJ whole genome shotgun (WGS) entry which is preliminary data.</text>
</comment>
<dbReference type="EMBL" id="NKUJ01000016">
    <property type="protein sequence ID" value="RMJ18660.1"/>
    <property type="molecule type" value="Genomic_DNA"/>
</dbReference>
<protein>
    <recommendedName>
        <fullName evidence="3">C2H2-type domain-containing protein</fullName>
    </recommendedName>
</protein>